<dbReference type="SUPFAM" id="SSF69618">
    <property type="entry name" value="HemD-like"/>
    <property type="match status" value="1"/>
</dbReference>
<evidence type="ECO:0000256" key="4">
    <source>
        <dbReference type="ARBA" id="ARBA00023239"/>
    </source>
</evidence>
<dbReference type="Gene3D" id="3.40.50.10090">
    <property type="match status" value="2"/>
</dbReference>
<evidence type="ECO:0000259" key="10">
    <source>
        <dbReference type="Pfam" id="PF02602"/>
    </source>
</evidence>
<dbReference type="CDD" id="cd06578">
    <property type="entry name" value="HemD"/>
    <property type="match status" value="1"/>
</dbReference>
<dbReference type="RefSeq" id="WP_349661983.1">
    <property type="nucleotide sequence ID" value="NZ_JBEGDG010000032.1"/>
</dbReference>
<evidence type="ECO:0000256" key="1">
    <source>
        <dbReference type="ARBA" id="ARBA00004772"/>
    </source>
</evidence>
<dbReference type="InterPro" id="IPR003754">
    <property type="entry name" value="4pyrrol_synth_uPrphyn_synth"/>
</dbReference>
<comment type="catalytic activity">
    <reaction evidence="8 9">
        <text>hydroxymethylbilane = uroporphyrinogen III + H2O</text>
        <dbReference type="Rhea" id="RHEA:18965"/>
        <dbReference type="ChEBI" id="CHEBI:15377"/>
        <dbReference type="ChEBI" id="CHEBI:57308"/>
        <dbReference type="ChEBI" id="CHEBI:57845"/>
        <dbReference type="EC" id="4.2.1.75"/>
    </reaction>
</comment>
<keyword evidence="5 9" id="KW-0627">Porphyrin biosynthesis</keyword>
<dbReference type="InterPro" id="IPR039793">
    <property type="entry name" value="UROS/Hem4"/>
</dbReference>
<evidence type="ECO:0000256" key="6">
    <source>
        <dbReference type="ARBA" id="ARBA00037589"/>
    </source>
</evidence>
<dbReference type="PANTHER" id="PTHR38042">
    <property type="entry name" value="UROPORPHYRINOGEN-III SYNTHASE, CHLOROPLASTIC"/>
    <property type="match status" value="1"/>
</dbReference>
<comment type="function">
    <text evidence="6 9">Catalyzes cyclization of the linear tetrapyrrole, hydroxymethylbilane, to the macrocyclic uroporphyrinogen III.</text>
</comment>
<dbReference type="EC" id="4.2.1.75" evidence="3 9"/>
<dbReference type="GO" id="GO:0004852">
    <property type="term" value="F:uroporphyrinogen-III synthase activity"/>
    <property type="evidence" value="ECO:0007669"/>
    <property type="project" value="UniProtKB-EC"/>
</dbReference>
<dbReference type="EMBL" id="JBEGDG010000032">
    <property type="protein sequence ID" value="MEQ6357662.1"/>
    <property type="molecule type" value="Genomic_DNA"/>
</dbReference>
<name>A0ABV1MYU0_9BACI</name>
<proteinExistence type="inferred from homology"/>
<evidence type="ECO:0000256" key="3">
    <source>
        <dbReference type="ARBA" id="ARBA00013109"/>
    </source>
</evidence>
<evidence type="ECO:0000313" key="11">
    <source>
        <dbReference type="EMBL" id="MEQ6357662.1"/>
    </source>
</evidence>
<evidence type="ECO:0000256" key="5">
    <source>
        <dbReference type="ARBA" id="ARBA00023244"/>
    </source>
</evidence>
<comment type="caution">
    <text evidence="11">The sequence shown here is derived from an EMBL/GenBank/DDBJ whole genome shotgun (WGS) entry which is preliminary data.</text>
</comment>
<evidence type="ECO:0000256" key="2">
    <source>
        <dbReference type="ARBA" id="ARBA00008133"/>
    </source>
</evidence>
<comment type="pathway">
    <text evidence="1 9">Porphyrin-containing compound metabolism; protoporphyrin-IX biosynthesis; coproporphyrinogen-III from 5-aminolevulinate: step 3/4.</text>
</comment>
<dbReference type="InterPro" id="IPR036108">
    <property type="entry name" value="4pyrrol_syn_uPrphyn_synt_sf"/>
</dbReference>
<dbReference type="Proteomes" id="UP001478862">
    <property type="component" value="Unassembled WGS sequence"/>
</dbReference>
<dbReference type="Pfam" id="PF02602">
    <property type="entry name" value="HEM4"/>
    <property type="match status" value="1"/>
</dbReference>
<keyword evidence="4 9" id="KW-0456">Lyase</keyword>
<evidence type="ECO:0000256" key="7">
    <source>
        <dbReference type="ARBA" id="ARBA00040167"/>
    </source>
</evidence>
<sequence length="254" mass="28001">MQNNLPLEGKTIILTGTSKTTTIIDDIKALGGQAVIAPLIETCELIDKNDDVQLEFARQFEWLIFTSQNAVEAFANKMQRFNVSAVYFQGKIASIGTKTTTALEKLGFHVNFMPSIFSADVFVQEFPDVVAGSSPTCLFIRGEKAKNTLKEGLPFTLKEWTVYETIERHDQKQLMIECIRTNSDVTVIFASPSAVDVYAKDIASVIGWKAVHVAAIGHITEAAIVNHGAIVDIMPSVYTMQAVIEEITKVGERK</sequence>
<accession>A0ABV1MYU0</accession>
<evidence type="ECO:0000256" key="8">
    <source>
        <dbReference type="ARBA" id="ARBA00048617"/>
    </source>
</evidence>
<organism evidence="11 12">
    <name type="scientific">Lysinibacillus zambalensis</name>
    <dbReference type="NCBI Taxonomy" id="3160866"/>
    <lineage>
        <taxon>Bacteria</taxon>
        <taxon>Bacillati</taxon>
        <taxon>Bacillota</taxon>
        <taxon>Bacilli</taxon>
        <taxon>Bacillales</taxon>
        <taxon>Bacillaceae</taxon>
        <taxon>Lysinibacillus</taxon>
    </lineage>
</organism>
<keyword evidence="12" id="KW-1185">Reference proteome</keyword>
<evidence type="ECO:0000313" key="12">
    <source>
        <dbReference type="Proteomes" id="UP001478862"/>
    </source>
</evidence>
<protein>
    <recommendedName>
        <fullName evidence="7 9">Uroporphyrinogen-III synthase</fullName>
        <ecNumber evidence="3 9">4.2.1.75</ecNumber>
    </recommendedName>
</protein>
<feature type="domain" description="Tetrapyrrole biosynthesis uroporphyrinogen III synthase" evidence="10">
    <location>
        <begin position="25"/>
        <end position="244"/>
    </location>
</feature>
<comment type="similarity">
    <text evidence="2 9">Belongs to the uroporphyrinogen-III synthase family.</text>
</comment>
<evidence type="ECO:0000256" key="9">
    <source>
        <dbReference type="RuleBase" id="RU366031"/>
    </source>
</evidence>
<reference evidence="11 12" key="1">
    <citation type="submission" date="2024-06" db="EMBL/GenBank/DDBJ databases">
        <title>Lysinibacillus zambalefons sp. nov., a Novel Firmicute Isolated from the Poon Bato Zambales Hyperalkaline Spring.</title>
        <authorList>
            <person name="Aja J.A."/>
            <person name="Lazaro J.E.H."/>
            <person name="Llorin L.D."/>
            <person name="Lim K.R."/>
            <person name="Teodosio J."/>
            <person name="Dalisay D.S."/>
        </authorList>
    </citation>
    <scope>NUCLEOTIDE SEQUENCE [LARGE SCALE GENOMIC DNA]</scope>
    <source>
        <strain evidence="11 12">M3</strain>
    </source>
</reference>
<gene>
    <name evidence="11" type="ORF">ABNX05_23945</name>
</gene>
<dbReference type="PANTHER" id="PTHR38042:SF1">
    <property type="entry name" value="UROPORPHYRINOGEN-III SYNTHASE, CHLOROPLASTIC"/>
    <property type="match status" value="1"/>
</dbReference>